<dbReference type="Gene3D" id="1.10.510.10">
    <property type="entry name" value="Transferase(Phosphotransferase) domain 1"/>
    <property type="match status" value="1"/>
</dbReference>
<keyword evidence="3" id="KW-0472">Membrane</keyword>
<dbReference type="EMBL" id="JAAARO010000005">
    <property type="protein sequence ID" value="KAF5747511.1"/>
    <property type="molecule type" value="Genomic_DNA"/>
</dbReference>
<feature type="transmembrane region" description="Helical" evidence="3">
    <location>
        <begin position="262"/>
        <end position="284"/>
    </location>
</feature>
<dbReference type="GO" id="GO:0005524">
    <property type="term" value="F:ATP binding"/>
    <property type="evidence" value="ECO:0007669"/>
    <property type="project" value="UniProtKB-KW"/>
</dbReference>
<dbReference type="Pfam" id="PF00069">
    <property type="entry name" value="Pkinase"/>
    <property type="match status" value="1"/>
</dbReference>
<keyword evidence="7" id="KW-1185">Reference proteome</keyword>
<keyword evidence="5" id="KW-0132">Cell division</keyword>
<dbReference type="GO" id="GO:0051301">
    <property type="term" value="P:cell division"/>
    <property type="evidence" value="ECO:0007669"/>
    <property type="project" value="UniProtKB-KW"/>
</dbReference>
<gene>
    <name evidence="5" type="ORF">HS088_TW05G00229</name>
    <name evidence="6" type="ORF">HS088_TW05G00233</name>
</gene>
<evidence type="ECO:0000256" key="2">
    <source>
        <dbReference type="ARBA" id="ARBA00022840"/>
    </source>
</evidence>
<evidence type="ECO:0000313" key="5">
    <source>
        <dbReference type="EMBL" id="KAF5747508.1"/>
    </source>
</evidence>
<keyword evidence="5" id="KW-0131">Cell cycle</keyword>
<reference evidence="5 7" key="1">
    <citation type="journal article" date="2020" name="Nat. Commun.">
        <title>Genome of Tripterygium wilfordii and identification of cytochrome P450 involved in triptolide biosynthesis.</title>
        <authorList>
            <person name="Tu L."/>
            <person name="Su P."/>
            <person name="Zhang Z."/>
            <person name="Gao L."/>
            <person name="Wang J."/>
            <person name="Hu T."/>
            <person name="Zhou J."/>
            <person name="Zhang Y."/>
            <person name="Zhao Y."/>
            <person name="Liu Y."/>
            <person name="Song Y."/>
            <person name="Tong Y."/>
            <person name="Lu Y."/>
            <person name="Yang J."/>
            <person name="Xu C."/>
            <person name="Jia M."/>
            <person name="Peters R.J."/>
            <person name="Huang L."/>
            <person name="Gao W."/>
        </authorList>
    </citation>
    <scope>NUCLEOTIDE SEQUENCE [LARGE SCALE GENOMIC DNA]</scope>
    <source>
        <strain evidence="7">cv. XIE 37</strain>
        <strain evidence="5">XIE 37</strain>
        <tissue evidence="5">Leaf</tissue>
    </source>
</reference>
<name>A0A7J7DMF6_TRIWF</name>
<dbReference type="InterPro" id="IPR008266">
    <property type="entry name" value="Tyr_kinase_AS"/>
</dbReference>
<proteinExistence type="predicted"/>
<evidence type="ECO:0000256" key="3">
    <source>
        <dbReference type="SAM" id="Phobius"/>
    </source>
</evidence>
<feature type="domain" description="Protein kinase" evidence="4">
    <location>
        <begin position="1"/>
        <end position="257"/>
    </location>
</feature>
<dbReference type="PROSITE" id="PS00109">
    <property type="entry name" value="PROTEIN_KINASE_TYR"/>
    <property type="match status" value="1"/>
</dbReference>
<sequence>MDYWNPESMLTFKEEYCYGEAFLCYTSTGTKYLLKKHKITDDDELALIQKWKDLGHENLVRILDMKLDGNNMALFAFEYHDVHLDKMRNLSKSMIKDFLFQIISGLQYYHSHGLVHKDLRPQNILVYADLRSVKIANYRLAILTGPLKGNKERDGSYRAPEILYAYPGAHNHPAVDMWAVGCLFAEMVKQKPIFRGANIVERVDSIHRLLGSPEDNLVLHSTLCDFLQRLSVHSPKSLAAEFPDLEATGVDLLTVWVDFGTIFIYVVLSLSQLLLLFVFPSILFRDKKYYQFHDFIFTCAFHVAETAMPGPKEADNVCRCIEASLFCKCWLLTFHKLLYIALLSS</sequence>
<dbReference type="InterPro" id="IPR050117">
    <property type="entry name" value="MAPK"/>
</dbReference>
<keyword evidence="1" id="KW-0547">Nucleotide-binding</keyword>
<keyword evidence="3" id="KW-0812">Transmembrane</keyword>
<accession>A0A7J7DMF6</accession>
<evidence type="ECO:0000259" key="4">
    <source>
        <dbReference type="PROSITE" id="PS50011"/>
    </source>
</evidence>
<dbReference type="EMBL" id="JAAARO010000005">
    <property type="protein sequence ID" value="KAF5747508.1"/>
    <property type="molecule type" value="Genomic_DNA"/>
</dbReference>
<dbReference type="PROSITE" id="PS50011">
    <property type="entry name" value="PROTEIN_KINASE_DOM"/>
    <property type="match status" value="1"/>
</dbReference>
<dbReference type="InterPro" id="IPR011009">
    <property type="entry name" value="Kinase-like_dom_sf"/>
</dbReference>
<dbReference type="Gene3D" id="3.30.200.20">
    <property type="entry name" value="Phosphorylase Kinase, domain 1"/>
    <property type="match status" value="1"/>
</dbReference>
<dbReference type="AlphaFoldDB" id="A0A7J7DMF6"/>
<evidence type="ECO:0000313" key="6">
    <source>
        <dbReference type="EMBL" id="KAF5747511.1"/>
    </source>
</evidence>
<dbReference type="InParanoid" id="A0A7J7DMF6"/>
<keyword evidence="3" id="KW-1133">Transmembrane helix</keyword>
<organism evidence="5 7">
    <name type="scientific">Tripterygium wilfordii</name>
    <name type="common">Thunder God vine</name>
    <dbReference type="NCBI Taxonomy" id="458696"/>
    <lineage>
        <taxon>Eukaryota</taxon>
        <taxon>Viridiplantae</taxon>
        <taxon>Streptophyta</taxon>
        <taxon>Embryophyta</taxon>
        <taxon>Tracheophyta</taxon>
        <taxon>Spermatophyta</taxon>
        <taxon>Magnoliopsida</taxon>
        <taxon>eudicotyledons</taxon>
        <taxon>Gunneridae</taxon>
        <taxon>Pentapetalae</taxon>
        <taxon>rosids</taxon>
        <taxon>fabids</taxon>
        <taxon>Celastrales</taxon>
        <taxon>Celastraceae</taxon>
        <taxon>Tripterygium</taxon>
    </lineage>
</organism>
<keyword evidence="2" id="KW-0067">ATP-binding</keyword>
<comment type="caution">
    <text evidence="5">The sequence shown here is derived from an EMBL/GenBank/DDBJ whole genome shotgun (WGS) entry which is preliminary data.</text>
</comment>
<protein>
    <submittedName>
        <fullName evidence="5">Cell division control protein 2 A isoform X1</fullName>
    </submittedName>
</protein>
<dbReference type="SUPFAM" id="SSF56112">
    <property type="entry name" value="Protein kinase-like (PK-like)"/>
    <property type="match status" value="1"/>
</dbReference>
<evidence type="ECO:0000313" key="7">
    <source>
        <dbReference type="Proteomes" id="UP000593562"/>
    </source>
</evidence>
<dbReference type="InterPro" id="IPR000719">
    <property type="entry name" value="Prot_kinase_dom"/>
</dbReference>
<evidence type="ECO:0000256" key="1">
    <source>
        <dbReference type="ARBA" id="ARBA00022741"/>
    </source>
</evidence>
<dbReference type="Proteomes" id="UP000593562">
    <property type="component" value="Unassembled WGS sequence"/>
</dbReference>
<dbReference type="GO" id="GO:0004672">
    <property type="term" value="F:protein kinase activity"/>
    <property type="evidence" value="ECO:0007669"/>
    <property type="project" value="InterPro"/>
</dbReference>
<dbReference type="PANTHER" id="PTHR24055">
    <property type="entry name" value="MITOGEN-ACTIVATED PROTEIN KINASE"/>
    <property type="match status" value="1"/>
</dbReference>